<dbReference type="Proteomes" id="UP000688137">
    <property type="component" value="Unassembled WGS sequence"/>
</dbReference>
<evidence type="ECO:0000313" key="6">
    <source>
        <dbReference type="Proteomes" id="UP000688137"/>
    </source>
</evidence>
<feature type="domain" description="J" evidence="3">
    <location>
        <begin position="30"/>
        <end position="91"/>
    </location>
</feature>
<organism evidence="4 6">
    <name type="scientific">Paramecium primaurelia</name>
    <dbReference type="NCBI Taxonomy" id="5886"/>
    <lineage>
        <taxon>Eukaryota</taxon>
        <taxon>Sar</taxon>
        <taxon>Alveolata</taxon>
        <taxon>Ciliophora</taxon>
        <taxon>Intramacronucleata</taxon>
        <taxon>Oligohymenophorea</taxon>
        <taxon>Peniculida</taxon>
        <taxon>Parameciidae</taxon>
        <taxon>Paramecium</taxon>
    </lineage>
</organism>
<sequence length="151" mass="18092">MAIKTFRMFETILILFQLAANKHLHNQYMNYYNILGISNNSSHSQIKQAYRDLAKQHHPDKNPQSTQFRMILEAYRILSNPDLRCRYDQIQAQMERQIGLFYMIRNFINGNQEKTELNNDTNTKDTEIIENDVKNREVTQIHKKKIKKNHH</sequence>
<dbReference type="InterPro" id="IPR001623">
    <property type="entry name" value="DnaJ_domain"/>
</dbReference>
<dbReference type="GO" id="GO:0051087">
    <property type="term" value="F:protein-folding chaperone binding"/>
    <property type="evidence" value="ECO:0007669"/>
    <property type="project" value="TreeGrafter"/>
</dbReference>
<dbReference type="SMART" id="SM00271">
    <property type="entry name" value="DnaJ"/>
    <property type="match status" value="1"/>
</dbReference>
<dbReference type="PANTHER" id="PTHR44360">
    <property type="entry name" value="DNAJ HOMOLOG SUBFAMILY B MEMBER 9"/>
    <property type="match status" value="1"/>
</dbReference>
<evidence type="ECO:0000259" key="3">
    <source>
        <dbReference type="PROSITE" id="PS50076"/>
    </source>
</evidence>
<name>A0A8S1N6N1_PARPR</name>
<dbReference type="CDD" id="cd06257">
    <property type="entry name" value="DnaJ"/>
    <property type="match status" value="1"/>
</dbReference>
<dbReference type="GO" id="GO:0051787">
    <property type="term" value="F:misfolded protein binding"/>
    <property type="evidence" value="ECO:0007669"/>
    <property type="project" value="TreeGrafter"/>
</dbReference>
<feature type="signal peptide" evidence="2">
    <location>
        <begin position="1"/>
        <end position="21"/>
    </location>
</feature>
<dbReference type="GO" id="GO:0005783">
    <property type="term" value="C:endoplasmic reticulum"/>
    <property type="evidence" value="ECO:0007669"/>
    <property type="project" value="TreeGrafter"/>
</dbReference>
<accession>A0A8S1N6N1</accession>
<dbReference type="AlphaFoldDB" id="A0A8S1N6N1"/>
<evidence type="ECO:0000313" key="4">
    <source>
        <dbReference type="EMBL" id="CAD8085741.1"/>
    </source>
</evidence>
<keyword evidence="6" id="KW-1185">Reference proteome</keyword>
<feature type="chain" id="PRO_5036273287" description="J domain-containing protein" evidence="2">
    <location>
        <begin position="22"/>
        <end position="151"/>
    </location>
</feature>
<dbReference type="EMBL" id="CAJJDM010000078">
    <property type="protein sequence ID" value="CAD8085741.1"/>
    <property type="molecule type" value="Genomic_DNA"/>
</dbReference>
<dbReference type="GO" id="GO:0036503">
    <property type="term" value="P:ERAD pathway"/>
    <property type="evidence" value="ECO:0007669"/>
    <property type="project" value="TreeGrafter"/>
</dbReference>
<evidence type="ECO:0000256" key="1">
    <source>
        <dbReference type="ARBA" id="ARBA00023186"/>
    </source>
</evidence>
<dbReference type="PANTHER" id="PTHR44360:SF1">
    <property type="entry name" value="DNAJ HOMOLOG SUBFAMILY B MEMBER 9"/>
    <property type="match status" value="1"/>
</dbReference>
<comment type="caution">
    <text evidence="4">The sequence shown here is derived from an EMBL/GenBank/DDBJ whole genome shotgun (WGS) entry which is preliminary data.</text>
</comment>
<keyword evidence="2" id="KW-0732">Signal</keyword>
<proteinExistence type="predicted"/>
<evidence type="ECO:0000256" key="2">
    <source>
        <dbReference type="SAM" id="SignalP"/>
    </source>
</evidence>
<dbReference type="EMBL" id="CAJJDM010000078">
    <property type="protein sequence ID" value="CAD8085742.1"/>
    <property type="molecule type" value="Genomic_DNA"/>
</dbReference>
<dbReference type="Pfam" id="PF00226">
    <property type="entry name" value="DnaJ"/>
    <property type="match status" value="1"/>
</dbReference>
<dbReference type="PROSITE" id="PS50076">
    <property type="entry name" value="DNAJ_2"/>
    <property type="match status" value="1"/>
</dbReference>
<keyword evidence="1" id="KW-0143">Chaperone</keyword>
<protein>
    <recommendedName>
        <fullName evidence="3">J domain-containing protein</fullName>
    </recommendedName>
</protein>
<gene>
    <name evidence="4" type="ORF">PPRIM_AZ9-3.1.T0750036</name>
    <name evidence="5" type="ORF">PPRIM_AZ9-3.1.T0750037</name>
</gene>
<reference evidence="4" key="1">
    <citation type="submission" date="2021-01" db="EMBL/GenBank/DDBJ databases">
        <authorList>
            <consortium name="Genoscope - CEA"/>
            <person name="William W."/>
        </authorList>
    </citation>
    <scope>NUCLEOTIDE SEQUENCE</scope>
</reference>
<dbReference type="InterPro" id="IPR051948">
    <property type="entry name" value="Hsp70_co-chaperone_J-domain"/>
</dbReference>
<evidence type="ECO:0000313" key="5">
    <source>
        <dbReference type="EMBL" id="CAD8085742.1"/>
    </source>
</evidence>